<dbReference type="AlphaFoldDB" id="A0A9X3DHG9"/>
<protein>
    <submittedName>
        <fullName evidence="3">Zinc-ribbon domain-containing protein</fullName>
    </submittedName>
</protein>
<dbReference type="Proteomes" id="UP001142592">
    <property type="component" value="Unassembled WGS sequence"/>
</dbReference>
<reference evidence="3" key="1">
    <citation type="submission" date="2022-11" db="EMBL/GenBank/DDBJ databases">
        <authorList>
            <person name="Graham C."/>
            <person name="Newman J.D."/>
        </authorList>
    </citation>
    <scope>NUCLEOTIDE SEQUENCE</scope>
    <source>
        <strain evidence="3">DSM 19486</strain>
    </source>
</reference>
<accession>A0A9X3DHG9</accession>
<keyword evidence="1" id="KW-0812">Transmembrane</keyword>
<keyword evidence="1" id="KW-1133">Transmembrane helix</keyword>
<gene>
    <name evidence="3" type="ORF">OQZ29_21110</name>
</gene>
<comment type="caution">
    <text evidence="3">The sequence shown here is derived from an EMBL/GenBank/DDBJ whole genome shotgun (WGS) entry which is preliminary data.</text>
</comment>
<evidence type="ECO:0000256" key="1">
    <source>
        <dbReference type="SAM" id="Phobius"/>
    </source>
</evidence>
<evidence type="ECO:0000313" key="4">
    <source>
        <dbReference type="Proteomes" id="UP001142592"/>
    </source>
</evidence>
<proteinExistence type="predicted"/>
<feature type="domain" description="Zinc-ribbon 15" evidence="2">
    <location>
        <begin position="19"/>
        <end position="66"/>
    </location>
</feature>
<dbReference type="InterPro" id="IPR031493">
    <property type="entry name" value="Zinc_ribbon_15"/>
</dbReference>
<feature type="transmembrane region" description="Helical" evidence="1">
    <location>
        <begin position="88"/>
        <end position="108"/>
    </location>
</feature>
<organism evidence="3 4">
    <name type="scientific">Pedobacter agri</name>
    <dbReference type="NCBI Taxonomy" id="454586"/>
    <lineage>
        <taxon>Bacteria</taxon>
        <taxon>Pseudomonadati</taxon>
        <taxon>Bacteroidota</taxon>
        <taxon>Sphingobacteriia</taxon>
        <taxon>Sphingobacteriales</taxon>
        <taxon>Sphingobacteriaceae</taxon>
        <taxon>Pedobacter</taxon>
    </lineage>
</organism>
<evidence type="ECO:0000313" key="3">
    <source>
        <dbReference type="EMBL" id="MCX3267275.1"/>
    </source>
</evidence>
<keyword evidence="4" id="KW-1185">Reference proteome</keyword>
<evidence type="ECO:0000259" key="2">
    <source>
        <dbReference type="Pfam" id="PF17032"/>
    </source>
</evidence>
<name>A0A9X3DHG9_9SPHI</name>
<dbReference type="RefSeq" id="WP_010600396.1">
    <property type="nucleotide sequence ID" value="NZ_JAPJUH010000007.1"/>
</dbReference>
<dbReference type="EMBL" id="JAPJUH010000007">
    <property type="protein sequence ID" value="MCX3267275.1"/>
    <property type="molecule type" value="Genomic_DNA"/>
</dbReference>
<keyword evidence="1" id="KW-0472">Membrane</keyword>
<dbReference type="Pfam" id="PF17032">
    <property type="entry name" value="Zn_ribbon_15"/>
    <property type="match status" value="1"/>
</dbReference>
<sequence>MIIFGTRSKLLNAFGTQQTCNHCNTGKLNVVYTINYFHIFWIPMFPIGKKGMTQCPHCKQTLTERELDPQSRNYLQSQKGNAKTPLKYFAGLIIIGLLVFSVITINVLDKKGGYIRNPEIGDVYQVKGFDENQFVLWKVTAVEGDSVVFVTHKNNALSQAEINDETVFGKLDADFASSTLKMAKSNIKSMTKNNKNLVAIFRK</sequence>